<accession>A0A9P6ZND9</accession>
<keyword evidence="3" id="KW-1185">Reference proteome</keyword>
<gene>
    <name evidence="2" type="ORF">EV702DRAFT_1137388</name>
</gene>
<dbReference type="EMBL" id="JABBWD010000060">
    <property type="protein sequence ID" value="KAG1771181.1"/>
    <property type="molecule type" value="Genomic_DNA"/>
</dbReference>
<dbReference type="Proteomes" id="UP000714275">
    <property type="component" value="Unassembled WGS sequence"/>
</dbReference>
<proteinExistence type="predicted"/>
<evidence type="ECO:0000313" key="3">
    <source>
        <dbReference type="Proteomes" id="UP000714275"/>
    </source>
</evidence>
<dbReference type="AlphaFoldDB" id="A0A9P6ZND9"/>
<sequence>MFDLLLLVLRQFVASAHPLTLSRISGHRIIRMLKIVSVESLICIVEGYYYDLVCILGRLFTGQGGLTVDILPLSHQTLKKCPRGGHRACGLSSHL</sequence>
<name>A0A9P6ZND9_9AGAM</name>
<evidence type="ECO:0000256" key="1">
    <source>
        <dbReference type="SAM" id="SignalP"/>
    </source>
</evidence>
<keyword evidence="1" id="KW-0732">Signal</keyword>
<evidence type="ECO:0008006" key="4">
    <source>
        <dbReference type="Google" id="ProtNLM"/>
    </source>
</evidence>
<organism evidence="2 3">
    <name type="scientific">Suillus placidus</name>
    <dbReference type="NCBI Taxonomy" id="48579"/>
    <lineage>
        <taxon>Eukaryota</taxon>
        <taxon>Fungi</taxon>
        <taxon>Dikarya</taxon>
        <taxon>Basidiomycota</taxon>
        <taxon>Agaricomycotina</taxon>
        <taxon>Agaricomycetes</taxon>
        <taxon>Agaricomycetidae</taxon>
        <taxon>Boletales</taxon>
        <taxon>Suillineae</taxon>
        <taxon>Suillaceae</taxon>
        <taxon>Suillus</taxon>
    </lineage>
</organism>
<reference evidence="2" key="1">
    <citation type="journal article" date="2020" name="New Phytol.">
        <title>Comparative genomics reveals dynamic genome evolution in host specialist ectomycorrhizal fungi.</title>
        <authorList>
            <person name="Lofgren L.A."/>
            <person name="Nguyen N.H."/>
            <person name="Vilgalys R."/>
            <person name="Ruytinx J."/>
            <person name="Liao H.L."/>
            <person name="Branco S."/>
            <person name="Kuo A."/>
            <person name="LaButti K."/>
            <person name="Lipzen A."/>
            <person name="Andreopoulos W."/>
            <person name="Pangilinan J."/>
            <person name="Riley R."/>
            <person name="Hundley H."/>
            <person name="Na H."/>
            <person name="Barry K."/>
            <person name="Grigoriev I.V."/>
            <person name="Stajich J.E."/>
            <person name="Kennedy P.G."/>
        </authorList>
    </citation>
    <scope>NUCLEOTIDE SEQUENCE</scope>
    <source>
        <strain evidence="2">DOB743</strain>
    </source>
</reference>
<evidence type="ECO:0000313" key="2">
    <source>
        <dbReference type="EMBL" id="KAG1771181.1"/>
    </source>
</evidence>
<protein>
    <recommendedName>
        <fullName evidence="4">Secreted protein</fullName>
    </recommendedName>
</protein>
<feature type="signal peptide" evidence="1">
    <location>
        <begin position="1"/>
        <end position="16"/>
    </location>
</feature>
<feature type="chain" id="PRO_5040416019" description="Secreted protein" evidence="1">
    <location>
        <begin position="17"/>
        <end position="95"/>
    </location>
</feature>
<comment type="caution">
    <text evidence="2">The sequence shown here is derived from an EMBL/GenBank/DDBJ whole genome shotgun (WGS) entry which is preliminary data.</text>
</comment>